<reference evidence="2 3" key="2">
    <citation type="journal article" date="2013" name="Plant Cell Physiol.">
        <title>Rice Annotation Project Database (RAP-DB): an integrative and interactive database for rice genomics.</title>
        <authorList>
            <person name="Sakai H."/>
            <person name="Lee S.S."/>
            <person name="Tanaka T."/>
            <person name="Numa H."/>
            <person name="Kim J."/>
            <person name="Kawahara Y."/>
            <person name="Wakimoto H."/>
            <person name="Yang C.C."/>
            <person name="Iwamoto M."/>
            <person name="Abe T."/>
            <person name="Yamada Y."/>
            <person name="Muto A."/>
            <person name="Inokuchi H."/>
            <person name="Ikemura T."/>
            <person name="Matsumoto T."/>
            <person name="Sasaki T."/>
            <person name="Itoh T."/>
        </authorList>
    </citation>
    <scope>NUCLEOTIDE SEQUENCE [LARGE SCALE GENOMIC DNA]</scope>
    <source>
        <strain evidence="3">cv. Nipponbare</strain>
    </source>
</reference>
<dbReference type="Proteomes" id="UP000059680">
    <property type="component" value="Chromosome 5"/>
</dbReference>
<dbReference type="InParanoid" id="A0A0P0WQN3"/>
<protein>
    <submittedName>
        <fullName evidence="2">Os05g0576950 protein</fullName>
    </submittedName>
</protein>
<name>A0A0P0WQN3_ORYSJ</name>
<dbReference type="AlphaFoldDB" id="A0A0P0WQN3"/>
<feature type="compositionally biased region" description="Basic residues" evidence="1">
    <location>
        <begin position="463"/>
        <end position="480"/>
    </location>
</feature>
<sequence>MIFGCMVMELNSPKLNMAMPNPASERMEIDLATMIGIVSLLYRNAMSDQVRPMRLAYVLGFRISRRQTVVRMSRSITPAGAFCCPLARSAPAAPPPFVVVVTAVVCCSVLAPASSFASSSCPPTALLTSRRGNGWRVGGDKPARLPAAAEHRQAGDLRRGGSAGAPLDHVRVLEVIGGSHGRGCSGPRRRVLVEAGRPRGVLPRRRVQREEVRGAEAGRAQRAVGRLVTRDVGEGEGGAPRGGVPRRADRVDLHAGQVRRARRGGGGGGPPRHRRAAHDHAQPPVGRHLGVRLRLAALERHHVRVDVHGGDGRRGVRELRRDEHPRGAELEEEEQERVPDDGLEHDDLDHEVAGVRAVHGDEERDPHDERVGEGGDGEERDGAVERRPRRGDEARGEARPRGERGEDEHLLQGVGGDEAEVHGVGVAGGDEVEGEERDGDDGDEAVDAGALLRREDAPPPHGAVRHHHRHVQRHHRRQHHVQLVPRYH</sequence>
<dbReference type="Gramene" id="Os05t0576950-00">
    <property type="protein sequence ID" value="Os05t0576950-00"/>
    <property type="gene ID" value="Os05g0576950"/>
</dbReference>
<reference evidence="3" key="1">
    <citation type="journal article" date="2005" name="Nature">
        <title>The map-based sequence of the rice genome.</title>
        <authorList>
            <consortium name="International rice genome sequencing project (IRGSP)"/>
            <person name="Matsumoto T."/>
            <person name="Wu J."/>
            <person name="Kanamori H."/>
            <person name="Katayose Y."/>
            <person name="Fujisawa M."/>
            <person name="Namiki N."/>
            <person name="Mizuno H."/>
            <person name="Yamamoto K."/>
            <person name="Antonio B.A."/>
            <person name="Baba T."/>
            <person name="Sakata K."/>
            <person name="Nagamura Y."/>
            <person name="Aoki H."/>
            <person name="Arikawa K."/>
            <person name="Arita K."/>
            <person name="Bito T."/>
            <person name="Chiden Y."/>
            <person name="Fujitsuka N."/>
            <person name="Fukunaka R."/>
            <person name="Hamada M."/>
            <person name="Harada C."/>
            <person name="Hayashi A."/>
            <person name="Hijishita S."/>
            <person name="Honda M."/>
            <person name="Hosokawa S."/>
            <person name="Ichikawa Y."/>
            <person name="Idonuma A."/>
            <person name="Iijima M."/>
            <person name="Ikeda M."/>
            <person name="Ikeno M."/>
            <person name="Ito K."/>
            <person name="Ito S."/>
            <person name="Ito T."/>
            <person name="Ito Y."/>
            <person name="Ito Y."/>
            <person name="Iwabuchi A."/>
            <person name="Kamiya K."/>
            <person name="Karasawa W."/>
            <person name="Kurita K."/>
            <person name="Katagiri S."/>
            <person name="Kikuta A."/>
            <person name="Kobayashi H."/>
            <person name="Kobayashi N."/>
            <person name="Machita K."/>
            <person name="Maehara T."/>
            <person name="Masukawa M."/>
            <person name="Mizubayashi T."/>
            <person name="Mukai Y."/>
            <person name="Nagasaki H."/>
            <person name="Nagata Y."/>
            <person name="Naito S."/>
            <person name="Nakashima M."/>
            <person name="Nakama Y."/>
            <person name="Nakamichi Y."/>
            <person name="Nakamura M."/>
            <person name="Meguro A."/>
            <person name="Negishi M."/>
            <person name="Ohta I."/>
            <person name="Ohta T."/>
            <person name="Okamoto M."/>
            <person name="Ono N."/>
            <person name="Saji S."/>
            <person name="Sakaguchi M."/>
            <person name="Sakai K."/>
            <person name="Shibata M."/>
            <person name="Shimokawa T."/>
            <person name="Song J."/>
            <person name="Takazaki Y."/>
            <person name="Terasawa K."/>
            <person name="Tsugane M."/>
            <person name="Tsuji K."/>
            <person name="Ueda S."/>
            <person name="Waki K."/>
            <person name="Yamagata H."/>
            <person name="Yamamoto M."/>
            <person name="Yamamoto S."/>
            <person name="Yamane H."/>
            <person name="Yoshiki S."/>
            <person name="Yoshihara R."/>
            <person name="Yukawa K."/>
            <person name="Zhong H."/>
            <person name="Yano M."/>
            <person name="Yuan Q."/>
            <person name="Ouyang S."/>
            <person name="Liu J."/>
            <person name="Jones K.M."/>
            <person name="Gansberger K."/>
            <person name="Moffat K."/>
            <person name="Hill J."/>
            <person name="Bera J."/>
            <person name="Fadrosh D."/>
            <person name="Jin S."/>
            <person name="Johri S."/>
            <person name="Kim M."/>
            <person name="Overton L."/>
            <person name="Reardon M."/>
            <person name="Tsitrin T."/>
            <person name="Vuong H."/>
            <person name="Weaver B."/>
            <person name="Ciecko A."/>
            <person name="Tallon L."/>
            <person name="Jackson J."/>
            <person name="Pai G."/>
            <person name="Aken S.V."/>
            <person name="Utterback T."/>
            <person name="Reidmuller S."/>
            <person name="Feldblyum T."/>
            <person name="Hsiao J."/>
            <person name="Zismann V."/>
            <person name="Iobst S."/>
            <person name="de Vazeille A.R."/>
            <person name="Buell C.R."/>
            <person name="Ying K."/>
            <person name="Li Y."/>
            <person name="Lu T."/>
            <person name="Huang Y."/>
            <person name="Zhao Q."/>
            <person name="Feng Q."/>
            <person name="Zhang L."/>
            <person name="Zhu J."/>
            <person name="Weng Q."/>
            <person name="Mu J."/>
            <person name="Lu Y."/>
            <person name="Fan D."/>
            <person name="Liu Y."/>
            <person name="Guan J."/>
            <person name="Zhang Y."/>
            <person name="Yu S."/>
            <person name="Liu X."/>
            <person name="Zhang Y."/>
            <person name="Hong G."/>
            <person name="Han B."/>
            <person name="Choisne N."/>
            <person name="Demange N."/>
            <person name="Orjeda G."/>
            <person name="Samain S."/>
            <person name="Cattolico L."/>
            <person name="Pelletier E."/>
            <person name="Couloux A."/>
            <person name="Segurens B."/>
            <person name="Wincker P."/>
            <person name="D'Hont A."/>
            <person name="Scarpelli C."/>
            <person name="Weissenbach J."/>
            <person name="Salanoubat M."/>
            <person name="Quetier F."/>
            <person name="Yu Y."/>
            <person name="Kim H.R."/>
            <person name="Rambo T."/>
            <person name="Currie J."/>
            <person name="Collura K."/>
            <person name="Luo M."/>
            <person name="Yang T."/>
            <person name="Ammiraju J.S.S."/>
            <person name="Engler F."/>
            <person name="Soderlund C."/>
            <person name="Wing R.A."/>
            <person name="Palmer L.E."/>
            <person name="de la Bastide M."/>
            <person name="Spiegel L."/>
            <person name="Nascimento L."/>
            <person name="Zutavern T."/>
            <person name="O'Shaughnessy A."/>
            <person name="Dike S."/>
            <person name="Dedhia N."/>
            <person name="Preston R."/>
            <person name="Balija V."/>
            <person name="McCombie W.R."/>
            <person name="Chow T."/>
            <person name="Chen H."/>
            <person name="Chung M."/>
            <person name="Chen C."/>
            <person name="Shaw J."/>
            <person name="Wu H."/>
            <person name="Hsiao K."/>
            <person name="Chao Y."/>
            <person name="Chu M."/>
            <person name="Cheng C."/>
            <person name="Hour A."/>
            <person name="Lee P."/>
            <person name="Lin S."/>
            <person name="Lin Y."/>
            <person name="Liou J."/>
            <person name="Liu S."/>
            <person name="Hsing Y."/>
            <person name="Raghuvanshi S."/>
            <person name="Mohanty A."/>
            <person name="Bharti A.K."/>
            <person name="Gaur A."/>
            <person name="Gupta V."/>
            <person name="Kumar D."/>
            <person name="Ravi V."/>
            <person name="Vij S."/>
            <person name="Kapur A."/>
            <person name="Khurana P."/>
            <person name="Khurana P."/>
            <person name="Khurana J.P."/>
            <person name="Tyagi A.K."/>
            <person name="Gaikwad K."/>
            <person name="Singh A."/>
            <person name="Dalal V."/>
            <person name="Srivastava S."/>
            <person name="Dixit A."/>
            <person name="Pal A.K."/>
            <person name="Ghazi I.A."/>
            <person name="Yadav M."/>
            <person name="Pandit A."/>
            <person name="Bhargava A."/>
            <person name="Sureshbabu K."/>
            <person name="Batra K."/>
            <person name="Sharma T.R."/>
            <person name="Mohapatra T."/>
            <person name="Singh N.K."/>
            <person name="Messing J."/>
            <person name="Nelson A.B."/>
            <person name="Fuks G."/>
            <person name="Kavchok S."/>
            <person name="Keizer G."/>
            <person name="Linton E."/>
            <person name="Llaca V."/>
            <person name="Song R."/>
            <person name="Tanyolac B."/>
            <person name="Young S."/>
            <person name="Ho-Il K."/>
            <person name="Hahn J.H."/>
            <person name="Sangsakoo G."/>
            <person name="Vanavichit A."/>
            <person name="de Mattos Luiz.A.T."/>
            <person name="Zimmer P.D."/>
            <person name="Malone G."/>
            <person name="Dellagostin O."/>
            <person name="de Oliveira A.C."/>
            <person name="Bevan M."/>
            <person name="Bancroft I."/>
            <person name="Minx P."/>
            <person name="Cordum H."/>
            <person name="Wilson R."/>
            <person name="Cheng Z."/>
            <person name="Jin W."/>
            <person name="Jiang J."/>
            <person name="Leong S.A."/>
            <person name="Iwama H."/>
            <person name="Gojobori T."/>
            <person name="Itoh T."/>
            <person name="Niimura Y."/>
            <person name="Fujii Y."/>
            <person name="Habara T."/>
            <person name="Sakai H."/>
            <person name="Sato Y."/>
            <person name="Wilson G."/>
            <person name="Kumar K."/>
            <person name="McCouch S."/>
            <person name="Juretic N."/>
            <person name="Hoen D."/>
            <person name="Wright S."/>
            <person name="Bruskiewich R."/>
            <person name="Bureau T."/>
            <person name="Miyao A."/>
            <person name="Hirochika H."/>
            <person name="Nishikawa T."/>
            <person name="Kadowaki K."/>
            <person name="Sugiura M."/>
            <person name="Burr B."/>
            <person name="Sasaki T."/>
        </authorList>
    </citation>
    <scope>NUCLEOTIDE SEQUENCE [LARGE SCALE GENOMIC DNA]</scope>
    <source>
        <strain evidence="3">cv. Nipponbare</strain>
    </source>
</reference>
<evidence type="ECO:0000256" key="1">
    <source>
        <dbReference type="SAM" id="MobiDB-lite"/>
    </source>
</evidence>
<gene>
    <name evidence="2" type="ordered locus">Os05g0576950</name>
    <name evidence="2" type="ORF">OSNPB_050576950</name>
</gene>
<reference evidence="2 3" key="3">
    <citation type="journal article" date="2013" name="Rice">
        <title>Improvement of the Oryza sativa Nipponbare reference genome using next generation sequence and optical map data.</title>
        <authorList>
            <person name="Kawahara Y."/>
            <person name="de la Bastide M."/>
            <person name="Hamilton J.P."/>
            <person name="Kanamori H."/>
            <person name="McCombie W.R."/>
            <person name="Ouyang S."/>
            <person name="Schwartz D.C."/>
            <person name="Tanaka T."/>
            <person name="Wu J."/>
            <person name="Zhou S."/>
            <person name="Childs K.L."/>
            <person name="Davidson R.M."/>
            <person name="Lin H."/>
            <person name="Quesada-Ocampo L."/>
            <person name="Vaillancourt B."/>
            <person name="Sakai H."/>
            <person name="Lee S.S."/>
            <person name="Kim J."/>
            <person name="Numa H."/>
            <person name="Itoh T."/>
            <person name="Buell C.R."/>
            <person name="Matsumoto T."/>
        </authorList>
    </citation>
    <scope>NUCLEOTIDE SEQUENCE [LARGE SCALE GENOMIC DNA]</scope>
    <source>
        <strain evidence="3">cv. Nipponbare</strain>
    </source>
</reference>
<evidence type="ECO:0000313" key="2">
    <source>
        <dbReference type="EMBL" id="BAS95486.1"/>
    </source>
</evidence>
<feature type="compositionally biased region" description="Basic and acidic residues" evidence="1">
    <location>
        <begin position="380"/>
        <end position="410"/>
    </location>
</feature>
<feature type="compositionally biased region" description="Acidic residues" evidence="1">
    <location>
        <begin position="430"/>
        <end position="446"/>
    </location>
</feature>
<accession>A0A0P0WQN3</accession>
<dbReference type="EMBL" id="AP014961">
    <property type="protein sequence ID" value="BAS95486.1"/>
    <property type="molecule type" value="Genomic_DNA"/>
</dbReference>
<feature type="compositionally biased region" description="Basic and acidic residues" evidence="1">
    <location>
        <begin position="336"/>
        <end position="373"/>
    </location>
</feature>
<feature type="region of interest" description="Disordered" evidence="1">
    <location>
        <begin position="223"/>
        <end position="287"/>
    </location>
</feature>
<dbReference type="PaxDb" id="39947-A0A0P0WQN3"/>
<dbReference type="FunCoup" id="A0A0P0WQN3">
    <property type="interactions" value="1"/>
</dbReference>
<keyword evidence="3" id="KW-1185">Reference proteome</keyword>
<organism evidence="2 3">
    <name type="scientific">Oryza sativa subsp. japonica</name>
    <name type="common">Rice</name>
    <dbReference type="NCBI Taxonomy" id="39947"/>
    <lineage>
        <taxon>Eukaryota</taxon>
        <taxon>Viridiplantae</taxon>
        <taxon>Streptophyta</taxon>
        <taxon>Embryophyta</taxon>
        <taxon>Tracheophyta</taxon>
        <taxon>Spermatophyta</taxon>
        <taxon>Magnoliopsida</taxon>
        <taxon>Liliopsida</taxon>
        <taxon>Poales</taxon>
        <taxon>Poaceae</taxon>
        <taxon>BOP clade</taxon>
        <taxon>Oryzoideae</taxon>
        <taxon>Oryzeae</taxon>
        <taxon>Oryzinae</taxon>
        <taxon>Oryza</taxon>
        <taxon>Oryza sativa</taxon>
    </lineage>
</organism>
<dbReference type="eggNOG" id="ENOG502R598">
    <property type="taxonomic scope" value="Eukaryota"/>
</dbReference>
<feature type="non-terminal residue" evidence="2">
    <location>
        <position position="488"/>
    </location>
</feature>
<proteinExistence type="predicted"/>
<evidence type="ECO:0000313" key="3">
    <source>
        <dbReference type="Proteomes" id="UP000059680"/>
    </source>
</evidence>
<feature type="region of interest" description="Disordered" evidence="1">
    <location>
        <begin position="308"/>
        <end position="488"/>
    </location>
</feature>
<feature type="compositionally biased region" description="Basic and acidic residues" evidence="1">
    <location>
        <begin position="308"/>
        <end position="329"/>
    </location>
</feature>